<evidence type="ECO:0000256" key="3">
    <source>
        <dbReference type="ARBA" id="ARBA00022884"/>
    </source>
</evidence>
<dbReference type="Pfam" id="PF01479">
    <property type="entry name" value="S4"/>
    <property type="match status" value="1"/>
</dbReference>
<dbReference type="Gene3D" id="3.10.290.10">
    <property type="entry name" value="RNA-binding S4 domain"/>
    <property type="match status" value="1"/>
</dbReference>
<dbReference type="SMART" id="SM00363">
    <property type="entry name" value="S4"/>
    <property type="match status" value="1"/>
</dbReference>
<sequence>MSRYTGPKARINRRLGLAVFESAGAMKAMDRKPNPPGMQPPPRKLTEYALAMREKQKIKFYYGLHERQLRKLYDLASRGKGDTGRSLLVLCERRLDNVIRLAGLAKTRPQARQGVAHGHFLLNGRAHDIPSATVSAGDVIDVRRKAHLTDLYAAIRSEAEGTTADWLAFDPETLRVIVHRLPTPDDVTLPVDVQLVVELMSR</sequence>
<comment type="function">
    <text evidence="7">One of the primary rRNA binding proteins, it binds directly to 16S rRNA where it nucleates assembly of the body of the 30S subunit.</text>
</comment>
<keyword evidence="5 7" id="KW-0687">Ribonucleoprotein</keyword>
<reference evidence="10 11" key="1">
    <citation type="submission" date="2019-02" db="EMBL/GenBank/DDBJ databases">
        <title>Deep-cultivation of Planctomycetes and their phenomic and genomic characterization uncovers novel biology.</title>
        <authorList>
            <person name="Wiegand S."/>
            <person name="Jogler M."/>
            <person name="Boedeker C."/>
            <person name="Pinto D."/>
            <person name="Vollmers J."/>
            <person name="Rivas-Marin E."/>
            <person name="Kohn T."/>
            <person name="Peeters S.H."/>
            <person name="Heuer A."/>
            <person name="Rast P."/>
            <person name="Oberbeckmann S."/>
            <person name="Bunk B."/>
            <person name="Jeske O."/>
            <person name="Meyerdierks A."/>
            <person name="Storesund J.E."/>
            <person name="Kallscheuer N."/>
            <person name="Luecker S."/>
            <person name="Lage O.M."/>
            <person name="Pohl T."/>
            <person name="Merkel B.J."/>
            <person name="Hornburger P."/>
            <person name="Mueller R.-W."/>
            <person name="Bruemmer F."/>
            <person name="Labrenz M."/>
            <person name="Spormann A.M."/>
            <person name="Op den Camp H."/>
            <person name="Overmann J."/>
            <person name="Amann R."/>
            <person name="Jetten M.S.M."/>
            <person name="Mascher T."/>
            <person name="Medema M.H."/>
            <person name="Devos D.P."/>
            <person name="Kaster A.-K."/>
            <person name="Ovreas L."/>
            <person name="Rohde M."/>
            <person name="Galperin M.Y."/>
            <person name="Jogler C."/>
        </authorList>
    </citation>
    <scope>NUCLEOTIDE SEQUENCE [LARGE SCALE GENOMIC DNA]</scope>
    <source>
        <strain evidence="10 11">Spa11</strain>
    </source>
</reference>
<gene>
    <name evidence="10" type="primary">rpsD_1</name>
    <name evidence="7" type="synonym">rpsD</name>
    <name evidence="10" type="ORF">Spa11_13840</name>
</gene>
<dbReference type="InterPro" id="IPR036986">
    <property type="entry name" value="S4_RNA-bd_sf"/>
</dbReference>
<comment type="subunit">
    <text evidence="7">Part of the 30S ribosomal subunit. Contacts protein S5. The interaction surface between S4 and S5 is involved in control of translational fidelity.</text>
</comment>
<evidence type="ECO:0000256" key="4">
    <source>
        <dbReference type="ARBA" id="ARBA00022980"/>
    </source>
</evidence>
<dbReference type="GO" id="GO:0019843">
    <property type="term" value="F:rRNA binding"/>
    <property type="evidence" value="ECO:0007669"/>
    <property type="project" value="UniProtKB-UniRule"/>
</dbReference>
<dbReference type="InterPro" id="IPR002942">
    <property type="entry name" value="S4_RNA-bd"/>
</dbReference>
<dbReference type="Gene3D" id="1.10.1050.10">
    <property type="entry name" value="Ribosomal Protein S4 Delta 41, Chain A, domain 1"/>
    <property type="match status" value="1"/>
</dbReference>
<dbReference type="Proteomes" id="UP000316426">
    <property type="component" value="Chromosome"/>
</dbReference>
<dbReference type="GO" id="GO:0015935">
    <property type="term" value="C:small ribosomal subunit"/>
    <property type="evidence" value="ECO:0007669"/>
    <property type="project" value="InterPro"/>
</dbReference>
<dbReference type="RefSeq" id="WP_145109752.1">
    <property type="nucleotide sequence ID" value="NZ_CP036349.1"/>
</dbReference>
<accession>A0A518K5X5</accession>
<feature type="domain" description="RNA-binding S4" evidence="8">
    <location>
        <begin position="93"/>
        <end position="149"/>
    </location>
</feature>
<evidence type="ECO:0000256" key="7">
    <source>
        <dbReference type="HAMAP-Rule" id="MF_01306"/>
    </source>
</evidence>
<dbReference type="HAMAP" id="MF_01306_B">
    <property type="entry name" value="Ribosomal_uS4_B"/>
    <property type="match status" value="1"/>
</dbReference>
<evidence type="ECO:0000256" key="6">
    <source>
        <dbReference type="ARBA" id="ARBA00035254"/>
    </source>
</evidence>
<dbReference type="EMBL" id="CP036349">
    <property type="protein sequence ID" value="QDV73190.1"/>
    <property type="molecule type" value="Genomic_DNA"/>
</dbReference>
<dbReference type="InterPro" id="IPR005709">
    <property type="entry name" value="Ribosomal_uS4_bac-type"/>
</dbReference>
<keyword evidence="11" id="KW-1185">Reference proteome</keyword>
<dbReference type="PROSITE" id="PS50889">
    <property type="entry name" value="S4"/>
    <property type="match status" value="1"/>
</dbReference>
<dbReference type="KEGG" id="bmei:Spa11_13840"/>
<dbReference type="NCBIfam" id="TIGR01017">
    <property type="entry name" value="rpsD_bact"/>
    <property type="match status" value="1"/>
</dbReference>
<comment type="similarity">
    <text evidence="1 7">Belongs to the universal ribosomal protein uS4 family.</text>
</comment>
<evidence type="ECO:0000256" key="5">
    <source>
        <dbReference type="ARBA" id="ARBA00023274"/>
    </source>
</evidence>
<dbReference type="GO" id="GO:0003735">
    <property type="term" value="F:structural constituent of ribosome"/>
    <property type="evidence" value="ECO:0007669"/>
    <property type="project" value="InterPro"/>
</dbReference>
<evidence type="ECO:0000259" key="8">
    <source>
        <dbReference type="SMART" id="SM00363"/>
    </source>
</evidence>
<evidence type="ECO:0000256" key="2">
    <source>
        <dbReference type="ARBA" id="ARBA00022730"/>
    </source>
</evidence>
<dbReference type="InterPro" id="IPR001912">
    <property type="entry name" value="Ribosomal_uS4_N"/>
</dbReference>
<feature type="domain" description="Small ribosomal subunit protein uS4 N-terminal" evidence="9">
    <location>
        <begin position="3"/>
        <end position="92"/>
    </location>
</feature>
<proteinExistence type="inferred from homology"/>
<dbReference type="PANTHER" id="PTHR11831">
    <property type="entry name" value="30S 40S RIBOSOMAL PROTEIN"/>
    <property type="match status" value="1"/>
</dbReference>
<evidence type="ECO:0000259" key="9">
    <source>
        <dbReference type="SMART" id="SM01390"/>
    </source>
</evidence>
<dbReference type="CDD" id="cd00165">
    <property type="entry name" value="S4"/>
    <property type="match status" value="1"/>
</dbReference>
<keyword evidence="2 7" id="KW-0699">rRNA-binding</keyword>
<name>A0A518K5X5_9BACT</name>
<dbReference type="GO" id="GO:0042274">
    <property type="term" value="P:ribosomal small subunit biogenesis"/>
    <property type="evidence" value="ECO:0007669"/>
    <property type="project" value="TreeGrafter"/>
</dbReference>
<dbReference type="GO" id="GO:0006412">
    <property type="term" value="P:translation"/>
    <property type="evidence" value="ECO:0007669"/>
    <property type="project" value="UniProtKB-UniRule"/>
</dbReference>
<dbReference type="SMART" id="SM01390">
    <property type="entry name" value="Ribosomal_S4"/>
    <property type="match status" value="1"/>
</dbReference>
<evidence type="ECO:0000313" key="11">
    <source>
        <dbReference type="Proteomes" id="UP000316426"/>
    </source>
</evidence>
<evidence type="ECO:0000256" key="1">
    <source>
        <dbReference type="ARBA" id="ARBA00007465"/>
    </source>
</evidence>
<dbReference type="NCBIfam" id="NF003717">
    <property type="entry name" value="PRK05327.1"/>
    <property type="match status" value="1"/>
</dbReference>
<protein>
    <recommendedName>
        <fullName evidence="6 7">Small ribosomal subunit protein uS4</fullName>
    </recommendedName>
</protein>
<dbReference type="AlphaFoldDB" id="A0A518K5X5"/>
<dbReference type="FunFam" id="3.10.290.10:FF:000001">
    <property type="entry name" value="30S ribosomal protein S4"/>
    <property type="match status" value="1"/>
</dbReference>
<dbReference type="SUPFAM" id="SSF55174">
    <property type="entry name" value="Alpha-L RNA-binding motif"/>
    <property type="match status" value="1"/>
</dbReference>
<keyword evidence="4 7" id="KW-0689">Ribosomal protein</keyword>
<organism evidence="10 11">
    <name type="scientific">Botrimarina mediterranea</name>
    <dbReference type="NCBI Taxonomy" id="2528022"/>
    <lineage>
        <taxon>Bacteria</taxon>
        <taxon>Pseudomonadati</taxon>
        <taxon>Planctomycetota</taxon>
        <taxon>Planctomycetia</taxon>
        <taxon>Pirellulales</taxon>
        <taxon>Lacipirellulaceae</taxon>
        <taxon>Botrimarina</taxon>
    </lineage>
</organism>
<dbReference type="InterPro" id="IPR022801">
    <property type="entry name" value="Ribosomal_uS4"/>
</dbReference>
<evidence type="ECO:0000313" key="10">
    <source>
        <dbReference type="EMBL" id="QDV73190.1"/>
    </source>
</evidence>
<dbReference type="Pfam" id="PF00163">
    <property type="entry name" value="Ribosomal_S4"/>
    <property type="match status" value="1"/>
</dbReference>
<keyword evidence="3 7" id="KW-0694">RNA-binding</keyword>
<dbReference type="PANTHER" id="PTHR11831:SF4">
    <property type="entry name" value="SMALL RIBOSOMAL SUBUNIT PROTEIN US4M"/>
    <property type="match status" value="1"/>
</dbReference>
<comment type="function">
    <text evidence="7">With S5 and S12 plays an important role in translational accuracy.</text>
</comment>